<dbReference type="Gene3D" id="3.40.50.1820">
    <property type="entry name" value="alpha/beta hydrolase"/>
    <property type="match status" value="1"/>
</dbReference>
<evidence type="ECO:0000259" key="1">
    <source>
        <dbReference type="Pfam" id="PF12697"/>
    </source>
</evidence>
<dbReference type="Proteomes" id="UP000198749">
    <property type="component" value="Unassembled WGS sequence"/>
</dbReference>
<dbReference type="Pfam" id="PF12697">
    <property type="entry name" value="Abhydrolase_6"/>
    <property type="match status" value="1"/>
</dbReference>
<dbReference type="SUPFAM" id="SSF53474">
    <property type="entry name" value="alpha/beta-Hydrolases"/>
    <property type="match status" value="1"/>
</dbReference>
<feature type="domain" description="AB hydrolase-1" evidence="1">
    <location>
        <begin position="7"/>
        <end position="238"/>
    </location>
</feature>
<keyword evidence="3" id="KW-1185">Reference proteome</keyword>
<dbReference type="PANTHER" id="PTHR43689:SF8">
    <property type="entry name" value="ALPHA_BETA-HYDROLASES SUPERFAMILY PROTEIN"/>
    <property type="match status" value="1"/>
</dbReference>
<organism evidence="2 3">
    <name type="scientific">Amphritea atlantica</name>
    <dbReference type="NCBI Taxonomy" id="355243"/>
    <lineage>
        <taxon>Bacteria</taxon>
        <taxon>Pseudomonadati</taxon>
        <taxon>Pseudomonadota</taxon>
        <taxon>Gammaproteobacteria</taxon>
        <taxon>Oceanospirillales</taxon>
        <taxon>Oceanospirillaceae</taxon>
        <taxon>Amphritea</taxon>
    </lineage>
</organism>
<gene>
    <name evidence="2" type="ORF">SAMN03080615_00229</name>
</gene>
<dbReference type="EMBL" id="FOGB01000001">
    <property type="protein sequence ID" value="SEQ06043.1"/>
    <property type="molecule type" value="Genomic_DNA"/>
</dbReference>
<name>A0A1H9CZQ6_9GAMM</name>
<dbReference type="InterPro" id="IPR029058">
    <property type="entry name" value="AB_hydrolase_fold"/>
</dbReference>
<dbReference type="PANTHER" id="PTHR43689">
    <property type="entry name" value="HYDROLASE"/>
    <property type="match status" value="1"/>
</dbReference>
<accession>A0A1H9CZQ6</accession>
<protein>
    <submittedName>
        <fullName evidence="2">Pimeloyl-ACP methyl ester carboxylesterase</fullName>
    </submittedName>
</protein>
<dbReference type="AlphaFoldDB" id="A0A1H9CZQ6"/>
<evidence type="ECO:0000313" key="2">
    <source>
        <dbReference type="EMBL" id="SEQ06043.1"/>
    </source>
</evidence>
<proteinExistence type="predicted"/>
<sequence length="246" mass="28606">MAEQHWILLRGLCRESRHWGKFPQQMQKLLPDTRVSCIDLPGNGKRYQHPSPTSVNELINDLHRRHRPEQPVYLLGLSLGGMIAYHWMQEYPDDLRGVVMVNSSLSPWNPPHYRLQPGALPKLVRAMLTKGYPRERTIFDLTCASQRYRNESLSFWQMYQLEYPVSFNNFRRQLQLAIACSAQPYPPKKPVLLVSGGQDKLVNPYCSEQLASAWHSPHISHPDAGHDLPHDQPEWLIQQISQWLKE</sequence>
<dbReference type="OrthoDB" id="5290302at2"/>
<evidence type="ECO:0000313" key="3">
    <source>
        <dbReference type="Proteomes" id="UP000198749"/>
    </source>
</evidence>
<dbReference type="RefSeq" id="WP_091352816.1">
    <property type="nucleotide sequence ID" value="NZ_AP025284.1"/>
</dbReference>
<dbReference type="InterPro" id="IPR000073">
    <property type="entry name" value="AB_hydrolase_1"/>
</dbReference>
<reference evidence="3" key="1">
    <citation type="submission" date="2016-10" db="EMBL/GenBank/DDBJ databases">
        <authorList>
            <person name="Varghese N."/>
            <person name="Submissions S."/>
        </authorList>
    </citation>
    <scope>NUCLEOTIDE SEQUENCE [LARGE SCALE GENOMIC DNA]</scope>
    <source>
        <strain evidence="3">DSM 18887</strain>
    </source>
</reference>
<dbReference type="STRING" id="355243.SAMN03080615_00229"/>
<dbReference type="PRINTS" id="PR00111">
    <property type="entry name" value="ABHYDROLASE"/>
</dbReference>